<dbReference type="AlphaFoldDB" id="A0A0A9FXN4"/>
<feature type="region of interest" description="Disordered" evidence="1">
    <location>
        <begin position="1"/>
        <end position="43"/>
    </location>
</feature>
<feature type="compositionally biased region" description="Basic and acidic residues" evidence="1">
    <location>
        <begin position="28"/>
        <end position="43"/>
    </location>
</feature>
<evidence type="ECO:0000256" key="1">
    <source>
        <dbReference type="SAM" id="MobiDB-lite"/>
    </source>
</evidence>
<dbReference type="EMBL" id="GBRH01181897">
    <property type="protein sequence ID" value="JAE15999.1"/>
    <property type="molecule type" value="Transcribed_RNA"/>
</dbReference>
<name>A0A0A9FXN4_ARUDO</name>
<protein>
    <submittedName>
        <fullName evidence="2">Uncharacterized protein</fullName>
    </submittedName>
</protein>
<sequence length="43" mass="4705">MIPPIISLPAKAKIQPDDGSPLLPSLDRNSEITPHRGEEEEGR</sequence>
<proteinExistence type="predicted"/>
<reference evidence="2" key="2">
    <citation type="journal article" date="2015" name="Data Brief">
        <title>Shoot transcriptome of the giant reed, Arundo donax.</title>
        <authorList>
            <person name="Barrero R.A."/>
            <person name="Guerrero F.D."/>
            <person name="Moolhuijzen P."/>
            <person name="Goolsby J.A."/>
            <person name="Tidwell J."/>
            <person name="Bellgard S.E."/>
            <person name="Bellgard M.I."/>
        </authorList>
    </citation>
    <scope>NUCLEOTIDE SEQUENCE</scope>
    <source>
        <tissue evidence="2">Shoot tissue taken approximately 20 cm above the soil surface</tissue>
    </source>
</reference>
<evidence type="ECO:0000313" key="2">
    <source>
        <dbReference type="EMBL" id="JAE15999.1"/>
    </source>
</evidence>
<organism evidence="2">
    <name type="scientific">Arundo donax</name>
    <name type="common">Giant reed</name>
    <name type="synonym">Donax arundinaceus</name>
    <dbReference type="NCBI Taxonomy" id="35708"/>
    <lineage>
        <taxon>Eukaryota</taxon>
        <taxon>Viridiplantae</taxon>
        <taxon>Streptophyta</taxon>
        <taxon>Embryophyta</taxon>
        <taxon>Tracheophyta</taxon>
        <taxon>Spermatophyta</taxon>
        <taxon>Magnoliopsida</taxon>
        <taxon>Liliopsida</taxon>
        <taxon>Poales</taxon>
        <taxon>Poaceae</taxon>
        <taxon>PACMAD clade</taxon>
        <taxon>Arundinoideae</taxon>
        <taxon>Arundineae</taxon>
        <taxon>Arundo</taxon>
    </lineage>
</organism>
<reference evidence="2" key="1">
    <citation type="submission" date="2014-09" db="EMBL/GenBank/DDBJ databases">
        <authorList>
            <person name="Magalhaes I.L.F."/>
            <person name="Oliveira U."/>
            <person name="Santos F.R."/>
            <person name="Vidigal T.H.D.A."/>
            <person name="Brescovit A.D."/>
            <person name="Santos A.J."/>
        </authorList>
    </citation>
    <scope>NUCLEOTIDE SEQUENCE</scope>
    <source>
        <tissue evidence="2">Shoot tissue taken approximately 20 cm above the soil surface</tissue>
    </source>
</reference>
<accession>A0A0A9FXN4</accession>